<dbReference type="CDD" id="cd02145">
    <property type="entry name" value="BluB"/>
    <property type="match status" value="1"/>
</dbReference>
<reference evidence="15" key="1">
    <citation type="submission" date="2016-10" db="EMBL/GenBank/DDBJ databases">
        <authorList>
            <person name="Varghese N."/>
            <person name="Submissions S."/>
        </authorList>
    </citation>
    <scope>NUCLEOTIDE SEQUENCE [LARGE SCALE GENOMIC DNA]</scope>
    <source>
        <strain evidence="15">ES.061</strain>
    </source>
</reference>
<comment type="similarity">
    <text evidence="10">Belongs to the BluB family.</text>
</comment>
<evidence type="ECO:0000256" key="10">
    <source>
        <dbReference type="ARBA" id="ARBA00061097"/>
    </source>
</evidence>
<evidence type="ECO:0000256" key="8">
    <source>
        <dbReference type="ARBA" id="ARBA00023027"/>
    </source>
</evidence>
<evidence type="ECO:0000256" key="6">
    <source>
        <dbReference type="ARBA" id="ARBA00022857"/>
    </source>
</evidence>
<evidence type="ECO:0000256" key="9">
    <source>
        <dbReference type="ARBA" id="ARBA00051314"/>
    </source>
</evidence>
<proteinExistence type="inferred from homology"/>
<dbReference type="AlphaFoldDB" id="A0A1H4IXV0"/>
<dbReference type="FunFam" id="3.40.109.10:FF:000013">
    <property type="entry name" value="5,6-dimethylbenzimidazole synthase"/>
    <property type="match status" value="1"/>
</dbReference>
<evidence type="ECO:0000313" key="14">
    <source>
        <dbReference type="EMBL" id="SEB38931.1"/>
    </source>
</evidence>
<dbReference type="InterPro" id="IPR000415">
    <property type="entry name" value="Nitroreductase-like"/>
</dbReference>
<organism evidence="14 15">
    <name type="scientific">Nitratireductor aquibiodomus</name>
    <dbReference type="NCBI Taxonomy" id="204799"/>
    <lineage>
        <taxon>Bacteria</taxon>
        <taxon>Pseudomonadati</taxon>
        <taxon>Pseudomonadota</taxon>
        <taxon>Alphaproteobacteria</taxon>
        <taxon>Hyphomicrobiales</taxon>
        <taxon>Phyllobacteriaceae</taxon>
        <taxon>Nitratireductor</taxon>
    </lineage>
</organism>
<dbReference type="PANTHER" id="PTHR23026">
    <property type="entry name" value="NADPH NITROREDUCTASE"/>
    <property type="match status" value="1"/>
</dbReference>
<keyword evidence="2" id="KW-0169">Cobalamin biosynthesis</keyword>
<accession>A0A1H4IXV0</accession>
<keyword evidence="5" id="KW-0547">Nucleotide-binding</keyword>
<dbReference type="InterPro" id="IPR029479">
    <property type="entry name" value="Nitroreductase"/>
</dbReference>
<protein>
    <recommendedName>
        <fullName evidence="12">5,6-dimethylbenzimidazole synthase</fullName>
        <ecNumber evidence="11">1.13.11.79</ecNumber>
    </recommendedName>
</protein>
<dbReference type="EC" id="1.13.11.79" evidence="11"/>
<keyword evidence="4" id="KW-0288">FMN</keyword>
<feature type="domain" description="Nitroreductase" evidence="13">
    <location>
        <begin position="32"/>
        <end position="199"/>
    </location>
</feature>
<evidence type="ECO:0000256" key="2">
    <source>
        <dbReference type="ARBA" id="ARBA00022573"/>
    </source>
</evidence>
<evidence type="ECO:0000256" key="3">
    <source>
        <dbReference type="ARBA" id="ARBA00022630"/>
    </source>
</evidence>
<dbReference type="GO" id="GO:0016705">
    <property type="term" value="F:oxidoreductase activity, acting on paired donors, with incorporation or reduction of molecular oxygen"/>
    <property type="evidence" value="ECO:0007669"/>
    <property type="project" value="UniProtKB-ARBA"/>
</dbReference>
<evidence type="ECO:0000256" key="5">
    <source>
        <dbReference type="ARBA" id="ARBA00022741"/>
    </source>
</evidence>
<name>A0A1H4IXV0_9HYPH</name>
<dbReference type="RefSeq" id="WP_090326786.1">
    <property type="nucleotide sequence ID" value="NZ_FNSL01000001.1"/>
</dbReference>
<dbReference type="PANTHER" id="PTHR23026:SF90">
    <property type="entry name" value="IODOTYROSINE DEIODINASE 1"/>
    <property type="match status" value="1"/>
</dbReference>
<evidence type="ECO:0000259" key="13">
    <source>
        <dbReference type="Pfam" id="PF00881"/>
    </source>
</evidence>
<evidence type="ECO:0000256" key="12">
    <source>
        <dbReference type="ARBA" id="ARBA00068702"/>
    </source>
</evidence>
<comment type="subunit">
    <text evidence="1">Homooctamer.</text>
</comment>
<evidence type="ECO:0000256" key="11">
    <source>
        <dbReference type="ARBA" id="ARBA00066311"/>
    </source>
</evidence>
<dbReference type="EMBL" id="FNSL01000001">
    <property type="protein sequence ID" value="SEB38931.1"/>
    <property type="molecule type" value="Genomic_DNA"/>
</dbReference>
<keyword evidence="8" id="KW-0520">NAD</keyword>
<sequence length="237" mass="26499">MSRIEQKSGTANDLTSGEAFAPAERDAVYRAITTRRDVRGEFLPDPLCENALSRILAAAHQAPSVGLSQPWDFLLVRDRETRSRIAEIFARANEEAAKRFPAQKQAQYRTLKLEGILSAPLNICVTSDPARGGPVILGATHMADTDLFSTVCAIQNLWLAARAEGIGVGWVSILHEDQVKSVLGIPDRIRLVGYLCLGHVRGFHDRPELEKRGWRHRDDVKKHVHEEKWNAQHDPED</sequence>
<evidence type="ECO:0000313" key="15">
    <source>
        <dbReference type="Proteomes" id="UP000199064"/>
    </source>
</evidence>
<dbReference type="Proteomes" id="UP000199064">
    <property type="component" value="Unassembled WGS sequence"/>
</dbReference>
<comment type="catalytic activity">
    <reaction evidence="9">
        <text>FMNH2 + O2 = dialurate + 5,6-dimethylbenzimidazole + D-erythrose 4-phosphate + H(+)</text>
        <dbReference type="Rhea" id="RHEA:27345"/>
        <dbReference type="ChEBI" id="CHEBI:15378"/>
        <dbReference type="ChEBI" id="CHEBI:15379"/>
        <dbReference type="ChEBI" id="CHEBI:15890"/>
        <dbReference type="ChEBI" id="CHEBI:16897"/>
        <dbReference type="ChEBI" id="CHEBI:57618"/>
        <dbReference type="ChEBI" id="CHEBI:140629"/>
        <dbReference type="EC" id="1.13.11.79"/>
    </reaction>
</comment>
<dbReference type="GO" id="GO:0000166">
    <property type="term" value="F:nucleotide binding"/>
    <property type="evidence" value="ECO:0007669"/>
    <property type="project" value="UniProtKB-KW"/>
</dbReference>
<keyword evidence="6" id="KW-0521">NADP</keyword>
<evidence type="ECO:0000256" key="1">
    <source>
        <dbReference type="ARBA" id="ARBA00011823"/>
    </source>
</evidence>
<keyword evidence="3" id="KW-0285">Flavoprotein</keyword>
<dbReference type="GO" id="GO:0102919">
    <property type="term" value="F:5,6-dimethylbenzimidazole synthase activity"/>
    <property type="evidence" value="ECO:0007669"/>
    <property type="project" value="UniProtKB-EC"/>
</dbReference>
<keyword evidence="7" id="KW-0560">Oxidoreductase</keyword>
<dbReference type="SUPFAM" id="SSF55469">
    <property type="entry name" value="FMN-dependent nitroreductase-like"/>
    <property type="match status" value="1"/>
</dbReference>
<dbReference type="InterPro" id="IPR012825">
    <property type="entry name" value="BluB"/>
</dbReference>
<gene>
    <name evidence="14" type="ORF">SAMN05216452_0755</name>
</gene>
<dbReference type="Pfam" id="PF00881">
    <property type="entry name" value="Nitroreductase"/>
    <property type="match status" value="1"/>
</dbReference>
<dbReference type="InterPro" id="IPR050627">
    <property type="entry name" value="Nitroreductase/BluB"/>
</dbReference>
<evidence type="ECO:0000256" key="7">
    <source>
        <dbReference type="ARBA" id="ARBA00023002"/>
    </source>
</evidence>
<dbReference type="GO" id="GO:0009236">
    <property type="term" value="P:cobalamin biosynthetic process"/>
    <property type="evidence" value="ECO:0007669"/>
    <property type="project" value="UniProtKB-KW"/>
</dbReference>
<dbReference type="NCBIfam" id="TIGR02476">
    <property type="entry name" value="BluB"/>
    <property type="match status" value="1"/>
</dbReference>
<evidence type="ECO:0000256" key="4">
    <source>
        <dbReference type="ARBA" id="ARBA00022643"/>
    </source>
</evidence>
<dbReference type="Gene3D" id="3.40.109.10">
    <property type="entry name" value="NADH Oxidase"/>
    <property type="match status" value="1"/>
</dbReference>
<keyword evidence="15" id="KW-1185">Reference proteome</keyword>